<keyword evidence="1" id="KW-0472">Membrane</keyword>
<keyword evidence="1" id="KW-0812">Transmembrane</keyword>
<organism evidence="2 3">
    <name type="scientific">Zymoseptoria tritici (strain ST99CH_3D7)</name>
    <dbReference type="NCBI Taxonomy" id="1276538"/>
    <lineage>
        <taxon>Eukaryota</taxon>
        <taxon>Fungi</taxon>
        <taxon>Dikarya</taxon>
        <taxon>Ascomycota</taxon>
        <taxon>Pezizomycotina</taxon>
        <taxon>Dothideomycetes</taxon>
        <taxon>Dothideomycetidae</taxon>
        <taxon>Mycosphaerellales</taxon>
        <taxon>Mycosphaerellaceae</taxon>
        <taxon>Zymoseptoria</taxon>
    </lineage>
</organism>
<name>A0A1X7RLF8_ZYMT9</name>
<feature type="transmembrane region" description="Helical" evidence="1">
    <location>
        <begin position="35"/>
        <end position="59"/>
    </location>
</feature>
<sequence>MASFTTIRKSFLLRRDSSSPTDPTKPSNNGTPNTLTIALTVAVLVFALTAIIITAGFWYQRRRRARLPRNSALPYADEEDDLSTHDIEKRLSSMSTTSSSSRQHRRVLTRASKDDVYTEKALFMRSPSPPVSPIPEIRITFPEEIDEATGQRKSGCVVVVKVGEMGGVGGLEGGDEGTGFVGRMNDGERWQSVDLERVGGLVEKARNAPVRE</sequence>
<accession>A0A1X7RLF8</accession>
<keyword evidence="3" id="KW-1185">Reference proteome</keyword>
<evidence type="ECO:0000313" key="2">
    <source>
        <dbReference type="EMBL" id="SMQ48248.1"/>
    </source>
</evidence>
<dbReference type="Proteomes" id="UP000215127">
    <property type="component" value="Chromosome 2"/>
</dbReference>
<evidence type="ECO:0000313" key="3">
    <source>
        <dbReference type="Proteomes" id="UP000215127"/>
    </source>
</evidence>
<keyword evidence="1" id="KW-1133">Transmembrane helix</keyword>
<dbReference type="EMBL" id="LT853693">
    <property type="protein sequence ID" value="SMQ48248.1"/>
    <property type="molecule type" value="Genomic_DNA"/>
</dbReference>
<protein>
    <submittedName>
        <fullName evidence="2">Uncharacterized protein</fullName>
    </submittedName>
</protein>
<dbReference type="AlphaFoldDB" id="A0A1X7RLF8"/>
<evidence type="ECO:0000256" key="1">
    <source>
        <dbReference type="SAM" id="Phobius"/>
    </source>
</evidence>
<reference evidence="2 3" key="1">
    <citation type="submission" date="2016-06" db="EMBL/GenBank/DDBJ databases">
        <authorList>
            <person name="Kjaerup R.B."/>
            <person name="Dalgaard T.S."/>
            <person name="Juul-Madsen H.R."/>
        </authorList>
    </citation>
    <scope>NUCLEOTIDE SEQUENCE [LARGE SCALE GENOMIC DNA]</scope>
</reference>
<proteinExistence type="predicted"/>
<gene>
    <name evidence="2" type="ORF">ZT3D7_G3397</name>
</gene>